<feature type="region of interest" description="Disordered" evidence="1">
    <location>
        <begin position="157"/>
        <end position="194"/>
    </location>
</feature>
<evidence type="ECO:0000313" key="2">
    <source>
        <dbReference type="EMBL" id="UZD55612.1"/>
    </source>
</evidence>
<evidence type="ECO:0008006" key="4">
    <source>
        <dbReference type="Google" id="ProtNLM"/>
    </source>
</evidence>
<dbReference type="Proteomes" id="UP001163266">
    <property type="component" value="Chromosome"/>
</dbReference>
<sequence length="194" mass="20505">MTPSPFRWADVLLTGSLASLASTAVLAWLARREGTSPLAPVNAPSHWVHDEPALAQDGASVRYTVTGAAIHHACSVFWAAVFERWAPSRASGRASLGAVVRDALALTAIAAWVDFRLMPRRFTPGFERRLSGRSLAWGYTAFAAGLVAGDRLNRHARRAAPGTRARGVVRPEGGRNAARGAGVAAGGRARETTA</sequence>
<gene>
    <name evidence="2" type="ORF">OMP39_03210</name>
</gene>
<evidence type="ECO:0000313" key="3">
    <source>
        <dbReference type="Proteomes" id="UP001163266"/>
    </source>
</evidence>
<feature type="compositionally biased region" description="Low complexity" evidence="1">
    <location>
        <begin position="159"/>
        <end position="182"/>
    </location>
</feature>
<dbReference type="EMBL" id="CP110257">
    <property type="protein sequence ID" value="UZD55612.1"/>
    <property type="molecule type" value="Genomic_DNA"/>
</dbReference>
<evidence type="ECO:0000256" key="1">
    <source>
        <dbReference type="SAM" id="MobiDB-lite"/>
    </source>
</evidence>
<organism evidence="2 3">
    <name type="scientific">Caldimonas aquatica</name>
    <dbReference type="NCBI Taxonomy" id="376175"/>
    <lineage>
        <taxon>Bacteria</taxon>
        <taxon>Pseudomonadati</taxon>
        <taxon>Pseudomonadota</taxon>
        <taxon>Betaproteobacteria</taxon>
        <taxon>Burkholderiales</taxon>
        <taxon>Sphaerotilaceae</taxon>
        <taxon>Caldimonas</taxon>
    </lineage>
</organism>
<dbReference type="RefSeq" id="WP_264893366.1">
    <property type="nucleotide sequence ID" value="NZ_CP110257.1"/>
</dbReference>
<accession>A0ABY6MUD1</accession>
<name>A0ABY6MUD1_9BURK</name>
<keyword evidence="3" id="KW-1185">Reference proteome</keyword>
<proteinExistence type="predicted"/>
<protein>
    <recommendedName>
        <fullName evidence="4">DUF1440 domain-containing protein</fullName>
    </recommendedName>
</protein>
<reference evidence="2" key="1">
    <citation type="submission" date="2022-10" db="EMBL/GenBank/DDBJ databases">
        <title>Complete genome sequence of Schlegelella aquatica LMG 23380.</title>
        <authorList>
            <person name="Musilova J."/>
            <person name="Kourilova X."/>
            <person name="Bezdicek M."/>
            <person name="Hermankova K."/>
            <person name="Obruca S."/>
            <person name="Sedlar K."/>
        </authorList>
    </citation>
    <scope>NUCLEOTIDE SEQUENCE</scope>
    <source>
        <strain evidence="2">LMG 23380</strain>
    </source>
</reference>